<dbReference type="EMBL" id="RRCO01000001">
    <property type="protein sequence ID" value="RRJ27237.1"/>
    <property type="molecule type" value="Genomic_DNA"/>
</dbReference>
<dbReference type="GO" id="GO:0003677">
    <property type="term" value="F:DNA binding"/>
    <property type="evidence" value="ECO:0007669"/>
    <property type="project" value="InterPro"/>
</dbReference>
<dbReference type="InterPro" id="IPR011109">
    <property type="entry name" value="DNA_bind_recombinase_dom"/>
</dbReference>
<dbReference type="InterPro" id="IPR036162">
    <property type="entry name" value="Resolvase-like_N_sf"/>
</dbReference>
<gene>
    <name evidence="4" type="ORF">EHV10_01910</name>
</gene>
<dbReference type="Proteomes" id="UP000272490">
    <property type="component" value="Unassembled WGS sequence"/>
</dbReference>
<dbReference type="PROSITE" id="PS51736">
    <property type="entry name" value="RECOMBINASES_3"/>
    <property type="match status" value="1"/>
</dbReference>
<comment type="caution">
    <text evidence="4">The sequence shown here is derived from an EMBL/GenBank/DDBJ whole genome shotgun (WGS) entry which is preliminary data.</text>
</comment>
<dbReference type="OrthoDB" id="9769353at2"/>
<evidence type="ECO:0000259" key="3">
    <source>
        <dbReference type="PROSITE" id="PS51737"/>
    </source>
</evidence>
<evidence type="ECO:0000259" key="2">
    <source>
        <dbReference type="PROSITE" id="PS51736"/>
    </source>
</evidence>
<dbReference type="Pfam" id="PF07508">
    <property type="entry name" value="Recombinase"/>
    <property type="match status" value="1"/>
</dbReference>
<dbReference type="CDD" id="cd00338">
    <property type="entry name" value="Ser_Recombinase"/>
    <property type="match status" value="1"/>
</dbReference>
<dbReference type="Pfam" id="PF00239">
    <property type="entry name" value="Resolvase"/>
    <property type="match status" value="1"/>
</dbReference>
<organism evidence="4 5">
    <name type="scientific">Lachnoanaerobaculum gingivalis</name>
    <dbReference type="NCBI Taxonomy" id="2490855"/>
    <lineage>
        <taxon>Bacteria</taxon>
        <taxon>Bacillati</taxon>
        <taxon>Bacillota</taxon>
        <taxon>Clostridia</taxon>
        <taxon>Lachnospirales</taxon>
        <taxon>Lachnospiraceae</taxon>
        <taxon>Lachnoanaerobaculum</taxon>
    </lineage>
</organism>
<protein>
    <submittedName>
        <fullName evidence="4">Recombinase family protein</fullName>
    </submittedName>
</protein>
<keyword evidence="5" id="KW-1185">Reference proteome</keyword>
<feature type="domain" description="Recombinase" evidence="3">
    <location>
        <begin position="163"/>
        <end position="288"/>
    </location>
</feature>
<name>A0A3P3R181_9FIRM</name>
<evidence type="ECO:0000313" key="5">
    <source>
        <dbReference type="Proteomes" id="UP000272490"/>
    </source>
</evidence>
<dbReference type="PROSITE" id="PS51737">
    <property type="entry name" value="RECOMBINASE_DNA_BIND"/>
    <property type="match status" value="1"/>
</dbReference>
<feature type="coiled-coil region" evidence="1">
    <location>
        <begin position="409"/>
        <end position="457"/>
    </location>
</feature>
<dbReference type="PANTHER" id="PTHR30461">
    <property type="entry name" value="DNA-INVERTASE FROM LAMBDOID PROPHAGE"/>
    <property type="match status" value="1"/>
</dbReference>
<evidence type="ECO:0000256" key="1">
    <source>
        <dbReference type="SAM" id="Coils"/>
    </source>
</evidence>
<dbReference type="Gene3D" id="3.40.50.1390">
    <property type="entry name" value="Resolvase, N-terminal catalytic domain"/>
    <property type="match status" value="1"/>
</dbReference>
<dbReference type="SMART" id="SM00857">
    <property type="entry name" value="Resolvase"/>
    <property type="match status" value="1"/>
</dbReference>
<dbReference type="InterPro" id="IPR006119">
    <property type="entry name" value="Resolv_N"/>
</dbReference>
<proteinExistence type="predicted"/>
<sequence>MVKKRVVAIYARVSTEHEAQISALGNQIQYYDDLFEKHPEWELYDRYIDEGITGTSVKKRKNFMRMMQDASKNKFDLIVTREVSRFARNTVDTLQQTRILRREGVEVYFTEDNIWTMNDEDGELRLTIMATLAQNESKKTSVRVKAGQMISFKNGVLYGNGNILGYDRIGKEYVVNELQARTVRRIFDLYLDGNGVRKIQFVLEKEGHLTATGLTKWQPGNISRILRNSFYCGTIVYRKQFVPDFLEQKKINNFGEVDKVIVEGRHTPIVTKEQFEKVQQILSSKSEYVHNKGCRGKKISKDVWCRKMKCECGSSYNRVTWHKSSEGPQYAYQCYSQIRTGSFKTRERKGLSTEGICVTKMVPRWKLEVMADIIFQKFWNDREGVLAIANEMLDNCYENEHDNEVLDRKRDLEDKMELWNRKYNNLLDMRMAGEIEKDRYDEKREQILKEQQHLKKQLEIIGGETGLSDDIYMDKVEILKYGLEQNFNFSTRHIPEEVIDAFIKEIIVCQDGFIWKLNLTPDDELKMQVDGRTNNYTVTQTELSSDMTQQHRQL</sequence>
<reference evidence="4 5" key="1">
    <citation type="submission" date="2018-11" db="EMBL/GenBank/DDBJ databases">
        <title>Genome sequencing of Lachnoanaerobaculum sp. KCOM 2030 (= ChDC B114).</title>
        <authorList>
            <person name="Kook J.-K."/>
            <person name="Park S.-N."/>
            <person name="Lim Y.K."/>
        </authorList>
    </citation>
    <scope>NUCLEOTIDE SEQUENCE [LARGE SCALE GENOMIC DNA]</scope>
    <source>
        <strain evidence="4 5">KCOM 2030</strain>
    </source>
</reference>
<keyword evidence="1" id="KW-0175">Coiled coil</keyword>
<dbReference type="AlphaFoldDB" id="A0A3P3R181"/>
<dbReference type="SUPFAM" id="SSF53041">
    <property type="entry name" value="Resolvase-like"/>
    <property type="match status" value="1"/>
</dbReference>
<dbReference type="InterPro" id="IPR050639">
    <property type="entry name" value="SSR_resolvase"/>
</dbReference>
<dbReference type="Gene3D" id="3.90.1750.20">
    <property type="entry name" value="Putative Large Serine Recombinase, Chain B, Domain 2"/>
    <property type="match status" value="1"/>
</dbReference>
<dbReference type="InterPro" id="IPR038109">
    <property type="entry name" value="DNA_bind_recomb_sf"/>
</dbReference>
<dbReference type="GO" id="GO:0000150">
    <property type="term" value="F:DNA strand exchange activity"/>
    <property type="evidence" value="ECO:0007669"/>
    <property type="project" value="InterPro"/>
</dbReference>
<evidence type="ECO:0000313" key="4">
    <source>
        <dbReference type="EMBL" id="RRJ27237.1"/>
    </source>
</evidence>
<feature type="domain" description="Resolvase/invertase-type recombinase catalytic" evidence="2">
    <location>
        <begin position="6"/>
        <end position="155"/>
    </location>
</feature>
<accession>A0A3P3R181</accession>
<dbReference type="PANTHER" id="PTHR30461:SF23">
    <property type="entry name" value="DNA RECOMBINASE-RELATED"/>
    <property type="match status" value="1"/>
</dbReference>